<dbReference type="AlphaFoldDB" id="G6EYL2"/>
<evidence type="ECO:0000256" key="2">
    <source>
        <dbReference type="ARBA" id="ARBA00022692"/>
    </source>
</evidence>
<protein>
    <recommendedName>
        <fullName evidence="7">TonB C-terminal domain-containing protein</fullName>
    </recommendedName>
</protein>
<name>G6EYL2_9PROT</name>
<dbReference type="NCBIfam" id="TIGR01352">
    <property type="entry name" value="tonB_Cterm"/>
    <property type="match status" value="1"/>
</dbReference>
<accession>G6EYL2</accession>
<dbReference type="Proteomes" id="UP000005939">
    <property type="component" value="Unassembled WGS sequence"/>
</dbReference>
<dbReference type="SUPFAM" id="SSF74653">
    <property type="entry name" value="TolA/TonB C-terminal domain"/>
    <property type="match status" value="1"/>
</dbReference>
<feature type="domain" description="TonB C-terminal" evidence="7">
    <location>
        <begin position="291"/>
        <end position="382"/>
    </location>
</feature>
<organism evidence="8 9">
    <name type="scientific">Commensalibacter intestini A911</name>
    <dbReference type="NCBI Taxonomy" id="1088868"/>
    <lineage>
        <taxon>Bacteria</taxon>
        <taxon>Pseudomonadati</taxon>
        <taxon>Pseudomonadota</taxon>
        <taxon>Alphaproteobacteria</taxon>
        <taxon>Acetobacterales</taxon>
        <taxon>Acetobacteraceae</taxon>
    </lineage>
</organism>
<feature type="compositionally biased region" description="Pro residues" evidence="5">
    <location>
        <begin position="149"/>
        <end position="166"/>
    </location>
</feature>
<evidence type="ECO:0000256" key="6">
    <source>
        <dbReference type="SAM" id="Phobius"/>
    </source>
</evidence>
<keyword evidence="4 6" id="KW-0472">Membrane</keyword>
<sequence>MVPNESIHHTPISSQRPEFVKKTKATAIKLAGFPLLRKEAYSESSALTKIQKEPPPLAPSLPTLHAKHSLLHYRNEPEQKSLVFYLAGSLIAHGLICLGIYLGTMVFPAPPMDGNSSQGQPVDVVFAPSPTGSSGLTGDGVTAEDGQSSPPPQPAAVPEVTPPPTPEQDVSAPEPQTEELPQDTDGIPIPIPQQQKQATRDHQYTYRYTPPRRQQQHRQQPTPEQSNNPFANMQTLDFSENPNKSRRRAARNRLPQGSRSSIDMSTGPLVKNGKINVPYAAKINIKGVSDDYAEAISTWVYKHMYYPIEAAQRGEDGSPSVKVSLNRNGYVLSVTLTNSSGSDALDAAITGMFRNARLPNIPPDLPDHFELNLTINYLLLRR</sequence>
<comment type="subcellular location">
    <subcellularLocation>
        <location evidence="1">Membrane</location>
        <topology evidence="1">Single-pass membrane protein</topology>
    </subcellularLocation>
</comment>
<dbReference type="PROSITE" id="PS52015">
    <property type="entry name" value="TONB_CTD"/>
    <property type="match status" value="1"/>
</dbReference>
<evidence type="ECO:0000256" key="1">
    <source>
        <dbReference type="ARBA" id="ARBA00004167"/>
    </source>
</evidence>
<dbReference type="GO" id="GO:0016020">
    <property type="term" value="C:membrane"/>
    <property type="evidence" value="ECO:0007669"/>
    <property type="project" value="UniProtKB-SubCell"/>
</dbReference>
<feature type="region of interest" description="Disordered" evidence="5">
    <location>
        <begin position="114"/>
        <end position="268"/>
    </location>
</feature>
<evidence type="ECO:0000256" key="4">
    <source>
        <dbReference type="ARBA" id="ARBA00023136"/>
    </source>
</evidence>
<feature type="compositionally biased region" description="Polar residues" evidence="5">
    <location>
        <begin position="255"/>
        <end position="264"/>
    </location>
</feature>
<feature type="compositionally biased region" description="Polar residues" evidence="5">
    <location>
        <begin position="224"/>
        <end position="242"/>
    </location>
</feature>
<dbReference type="eggNOG" id="COG0810">
    <property type="taxonomic scope" value="Bacteria"/>
</dbReference>
<dbReference type="EMBL" id="AGFR01000003">
    <property type="protein sequence ID" value="EHD14600.1"/>
    <property type="molecule type" value="Genomic_DNA"/>
</dbReference>
<evidence type="ECO:0000313" key="9">
    <source>
        <dbReference type="Proteomes" id="UP000005939"/>
    </source>
</evidence>
<gene>
    <name evidence="8" type="ORF">CIN_05320</name>
</gene>
<dbReference type="STRING" id="1088868.CIN_05320"/>
<keyword evidence="2 6" id="KW-0812">Transmembrane</keyword>
<dbReference type="Gene3D" id="3.30.1150.10">
    <property type="match status" value="1"/>
</dbReference>
<proteinExistence type="predicted"/>
<dbReference type="InterPro" id="IPR037682">
    <property type="entry name" value="TonB_C"/>
</dbReference>
<evidence type="ECO:0000256" key="5">
    <source>
        <dbReference type="SAM" id="MobiDB-lite"/>
    </source>
</evidence>
<feature type="transmembrane region" description="Helical" evidence="6">
    <location>
        <begin position="82"/>
        <end position="102"/>
    </location>
</feature>
<reference evidence="8 9" key="1">
    <citation type="submission" date="2011-10" db="EMBL/GenBank/DDBJ databases">
        <title>Genome Sequence of Commensalibacter intestini A911, isolated from Drosophila gut.</title>
        <authorList>
            <person name="Lee W.-J."/>
            <person name="Kim E.-K."/>
        </authorList>
    </citation>
    <scope>NUCLEOTIDE SEQUENCE [LARGE SCALE GENOMIC DNA]</scope>
    <source>
        <strain evidence="8 9">A911</strain>
    </source>
</reference>
<dbReference type="GO" id="GO:0055085">
    <property type="term" value="P:transmembrane transport"/>
    <property type="evidence" value="ECO:0007669"/>
    <property type="project" value="InterPro"/>
</dbReference>
<dbReference type="InterPro" id="IPR006260">
    <property type="entry name" value="TonB/TolA_C"/>
</dbReference>
<evidence type="ECO:0000256" key="3">
    <source>
        <dbReference type="ARBA" id="ARBA00022989"/>
    </source>
</evidence>
<comment type="caution">
    <text evidence="8">The sequence shown here is derived from an EMBL/GenBank/DDBJ whole genome shotgun (WGS) entry which is preliminary data.</text>
</comment>
<keyword evidence="3 6" id="KW-1133">Transmembrane helix</keyword>
<evidence type="ECO:0000259" key="7">
    <source>
        <dbReference type="PROSITE" id="PS52015"/>
    </source>
</evidence>
<evidence type="ECO:0000313" key="8">
    <source>
        <dbReference type="EMBL" id="EHD14600.1"/>
    </source>
</evidence>
<feature type="compositionally biased region" description="Low complexity" evidence="5">
    <location>
        <begin position="205"/>
        <end position="223"/>
    </location>
</feature>
<dbReference type="Pfam" id="PF03544">
    <property type="entry name" value="TonB_C"/>
    <property type="match status" value="1"/>
</dbReference>